<evidence type="ECO:0000313" key="1">
    <source>
        <dbReference type="EMBL" id="KFG31545.1"/>
    </source>
</evidence>
<dbReference type="AlphaFoldDB" id="A0A086JHC7"/>
<gene>
    <name evidence="1" type="ORF">TGDOM2_235560B</name>
</gene>
<dbReference type="EMBL" id="AHZU02001514">
    <property type="protein sequence ID" value="KFG31545.1"/>
    <property type="molecule type" value="Genomic_DNA"/>
</dbReference>
<dbReference type="Proteomes" id="UP000028837">
    <property type="component" value="Unassembled WGS sequence"/>
</dbReference>
<evidence type="ECO:0000313" key="2">
    <source>
        <dbReference type="Proteomes" id="UP000028837"/>
    </source>
</evidence>
<protein>
    <submittedName>
        <fullName evidence="1">Uncharacterized protein</fullName>
    </submittedName>
</protein>
<comment type="caution">
    <text evidence="1">The sequence shown here is derived from an EMBL/GenBank/DDBJ whole genome shotgun (WGS) entry which is preliminary data.</text>
</comment>
<reference evidence="1 2" key="1">
    <citation type="submission" date="2014-02" db="EMBL/GenBank/DDBJ databases">
        <authorList>
            <person name="Sibley D."/>
            <person name="Venepally P."/>
            <person name="Karamycheva S."/>
            <person name="Hadjithomas M."/>
            <person name="Khan A."/>
            <person name="Brunk B."/>
            <person name="Roos D."/>
            <person name="Caler E."/>
            <person name="Lorenzi H."/>
        </authorList>
    </citation>
    <scope>NUCLEOTIDE SEQUENCE [LARGE SCALE GENOMIC DNA]</scope>
    <source>
        <strain evidence="1 2">GAB2-2007-GAL-DOM2</strain>
    </source>
</reference>
<accession>A0A086JHC7</accession>
<name>A0A086JHC7_TOXGO</name>
<organism evidence="1 2">
    <name type="scientific">Toxoplasma gondii GAB2-2007-GAL-DOM2</name>
    <dbReference type="NCBI Taxonomy" id="1130820"/>
    <lineage>
        <taxon>Eukaryota</taxon>
        <taxon>Sar</taxon>
        <taxon>Alveolata</taxon>
        <taxon>Apicomplexa</taxon>
        <taxon>Conoidasida</taxon>
        <taxon>Coccidia</taxon>
        <taxon>Eucoccidiorida</taxon>
        <taxon>Eimeriorina</taxon>
        <taxon>Sarcocystidae</taxon>
        <taxon>Toxoplasma</taxon>
    </lineage>
</organism>
<proteinExistence type="predicted"/>
<feature type="non-terminal residue" evidence="1">
    <location>
        <position position="1"/>
    </location>
</feature>
<sequence length="58" mass="6822">IFFHIERYRHLLSPEQLTLFNKLVAAHLKRHREALPERLLRTDALPSTSSDPLPSLEF</sequence>
<dbReference type="VEuPathDB" id="ToxoDB:TGDOM2_235560B"/>